<accession>A0A7G5XCR0</accession>
<dbReference type="Proteomes" id="UP000515344">
    <property type="component" value="Chromosome"/>
</dbReference>
<feature type="compositionally biased region" description="Polar residues" evidence="1">
    <location>
        <begin position="185"/>
        <end position="197"/>
    </location>
</feature>
<proteinExistence type="predicted"/>
<dbReference type="RefSeq" id="WP_182801528.1">
    <property type="nucleotide sequence ID" value="NZ_CP060007.1"/>
</dbReference>
<feature type="region of interest" description="Disordered" evidence="1">
    <location>
        <begin position="177"/>
        <end position="209"/>
    </location>
</feature>
<keyword evidence="3" id="KW-1185">Reference proteome</keyword>
<dbReference type="AlphaFoldDB" id="A0A7G5XCR0"/>
<protein>
    <submittedName>
        <fullName evidence="2">Uncharacterized protein</fullName>
    </submittedName>
</protein>
<name>A0A7G5XCR0_9BACT</name>
<evidence type="ECO:0000256" key="1">
    <source>
        <dbReference type="SAM" id="MobiDB-lite"/>
    </source>
</evidence>
<dbReference type="KEGG" id="lacs:H4075_14390"/>
<dbReference type="EMBL" id="CP060007">
    <property type="protein sequence ID" value="QNA43263.1"/>
    <property type="molecule type" value="Genomic_DNA"/>
</dbReference>
<gene>
    <name evidence="2" type="ORF">H4075_14390</name>
</gene>
<evidence type="ECO:0000313" key="2">
    <source>
        <dbReference type="EMBL" id="QNA43263.1"/>
    </source>
</evidence>
<evidence type="ECO:0000313" key="3">
    <source>
        <dbReference type="Proteomes" id="UP000515344"/>
    </source>
</evidence>
<organism evidence="2 3">
    <name type="scientific">Lacibacter sediminis</name>
    <dbReference type="NCBI Taxonomy" id="2760713"/>
    <lineage>
        <taxon>Bacteria</taxon>
        <taxon>Pseudomonadati</taxon>
        <taxon>Bacteroidota</taxon>
        <taxon>Chitinophagia</taxon>
        <taxon>Chitinophagales</taxon>
        <taxon>Chitinophagaceae</taxon>
        <taxon>Lacibacter</taxon>
    </lineage>
</organism>
<sequence>MNDSTLQQLLLQTEVAPPEMVWEKIAVDLDELEADKPLQQQVIQLEEEAPAFIWEQLQPALDDLSIQKKINSVEEIVPASAWEQIEQQLNIEQNDAYIAATLQSTEVTPPATAWSFIEQSLEESGAKVISINRNSTKRFYRIAAAAAVVGILAWGGYRLLNNNSTTSTTPISIAANPVEEKPATTPATNSPDTNVTGTEEPAVATTSRTQIKERIKQKLASPDALAYVETPDHSLENNVAYQGIHHKQPEKTKETNGFSESQYFMVLNDNGELVRVSKKISNLKCAGTTTVDAATALQSKDCNEQIKLWREKMAMAAVLSASAGDIDLNALINSTDQQ</sequence>
<reference evidence="3" key="1">
    <citation type="submission" date="2020-08" db="EMBL/GenBank/DDBJ databases">
        <title>Lacibacter sp. S13-6-6 genome sequencing.</title>
        <authorList>
            <person name="Jin L."/>
        </authorList>
    </citation>
    <scope>NUCLEOTIDE SEQUENCE [LARGE SCALE GENOMIC DNA]</scope>
    <source>
        <strain evidence="3">S13-6-6</strain>
    </source>
</reference>